<organism evidence="7 8">
    <name type="scientific">Brevinema andersonii</name>
    <dbReference type="NCBI Taxonomy" id="34097"/>
    <lineage>
        <taxon>Bacteria</taxon>
        <taxon>Pseudomonadati</taxon>
        <taxon>Spirochaetota</taxon>
        <taxon>Spirochaetia</taxon>
        <taxon>Brevinematales</taxon>
        <taxon>Brevinemataceae</taxon>
        <taxon>Brevinema</taxon>
    </lineage>
</organism>
<protein>
    <recommendedName>
        <fullName evidence="6">Iron-sulfur cluster carrier protein</fullName>
    </recommendedName>
</protein>
<dbReference type="InterPro" id="IPR044304">
    <property type="entry name" value="NUBPL-like"/>
</dbReference>
<dbReference type="GO" id="GO:0016887">
    <property type="term" value="F:ATP hydrolysis activity"/>
    <property type="evidence" value="ECO:0007669"/>
    <property type="project" value="UniProtKB-UniRule"/>
</dbReference>
<dbReference type="InterPro" id="IPR033756">
    <property type="entry name" value="YlxH/NBP35"/>
</dbReference>
<keyword evidence="1 6" id="KW-0479">Metal-binding</keyword>
<evidence type="ECO:0000256" key="3">
    <source>
        <dbReference type="ARBA" id="ARBA00022840"/>
    </source>
</evidence>
<evidence type="ECO:0000313" key="7">
    <source>
        <dbReference type="EMBL" id="SFB79859.1"/>
    </source>
</evidence>
<keyword evidence="6" id="KW-0378">Hydrolase</keyword>
<sequence length="352" mass="38789">MKEQDILAVLSSIIDPKSQKSLDQVASVEGVAVENNTMKFRLVIPQASPEEKKNLRSLVEEAFREEHIEVFVSVTDRSMGELSKAPPPQKTLQNFIREDILKKFKKIIAVYSTKGGVGKSTIAVELARRLADKNLKTALIDLDVYGPSVPRILGLRDKVSVFGEKFVPAEKDGISMMSVGILVPDIDAPLVWRAPIANGVMKQVFEDTLWEEYDVLVLDMPPGTGDIPIAVGQSLPLDGLLAVSSPQGVALEDAVKGISMFEKFHVPILGMISNMGMVVCPKCGEQIELYPKNVEFDMFLMKHGIEKIASLPLDPRVAEYADKGMLEAIGTESLWSKEFIKIIDKVANELKL</sequence>
<accession>A0A1I1DXR7</accession>
<comment type="function">
    <text evidence="6">Binds and transfers iron-sulfur (Fe-S) clusters to target apoproteins. Can hydrolyze ATP.</text>
</comment>
<dbReference type="InterPro" id="IPR019591">
    <property type="entry name" value="Mrp/NBP35_ATP-bd"/>
</dbReference>
<comment type="subunit">
    <text evidence="6">Homodimer.</text>
</comment>
<dbReference type="AlphaFoldDB" id="A0A1I1DXR7"/>
<keyword evidence="8" id="KW-1185">Reference proteome</keyword>
<dbReference type="SUPFAM" id="SSF117916">
    <property type="entry name" value="Fe-S cluster assembly (FSCA) domain-like"/>
    <property type="match status" value="1"/>
</dbReference>
<reference evidence="8" key="1">
    <citation type="submission" date="2016-10" db="EMBL/GenBank/DDBJ databases">
        <authorList>
            <person name="Varghese N."/>
            <person name="Submissions S."/>
        </authorList>
    </citation>
    <scope>NUCLEOTIDE SEQUENCE [LARGE SCALE GENOMIC DNA]</scope>
    <source>
        <strain evidence="8">ATCC 43811</strain>
    </source>
</reference>
<evidence type="ECO:0000256" key="2">
    <source>
        <dbReference type="ARBA" id="ARBA00022741"/>
    </source>
</evidence>
<dbReference type="GO" id="GO:0046872">
    <property type="term" value="F:metal ion binding"/>
    <property type="evidence" value="ECO:0007669"/>
    <property type="project" value="UniProtKB-KW"/>
</dbReference>
<dbReference type="STRING" id="34097.SAMN02745150_00843"/>
<dbReference type="GO" id="GO:0140663">
    <property type="term" value="F:ATP-dependent FeS chaperone activity"/>
    <property type="evidence" value="ECO:0007669"/>
    <property type="project" value="InterPro"/>
</dbReference>
<evidence type="ECO:0000256" key="6">
    <source>
        <dbReference type="HAMAP-Rule" id="MF_02040"/>
    </source>
</evidence>
<dbReference type="GO" id="GO:0005524">
    <property type="term" value="F:ATP binding"/>
    <property type="evidence" value="ECO:0007669"/>
    <property type="project" value="UniProtKB-UniRule"/>
</dbReference>
<keyword evidence="5 6" id="KW-0411">Iron-sulfur</keyword>
<evidence type="ECO:0000313" key="8">
    <source>
        <dbReference type="Proteomes" id="UP000240042"/>
    </source>
</evidence>
<comment type="caution">
    <text evidence="6">Lacks conserved residue(s) required for the propagation of feature annotation.</text>
</comment>
<dbReference type="HAMAP" id="MF_02040">
    <property type="entry name" value="Mrp_NBP35"/>
    <property type="match status" value="1"/>
</dbReference>
<dbReference type="Proteomes" id="UP000240042">
    <property type="component" value="Unassembled WGS sequence"/>
</dbReference>
<evidence type="ECO:0000256" key="1">
    <source>
        <dbReference type="ARBA" id="ARBA00022723"/>
    </source>
</evidence>
<dbReference type="SUPFAM" id="SSF52540">
    <property type="entry name" value="P-loop containing nucleoside triphosphate hydrolases"/>
    <property type="match status" value="1"/>
</dbReference>
<dbReference type="GO" id="GO:0016226">
    <property type="term" value="P:iron-sulfur cluster assembly"/>
    <property type="evidence" value="ECO:0007669"/>
    <property type="project" value="InterPro"/>
</dbReference>
<dbReference type="PANTHER" id="PTHR42961">
    <property type="entry name" value="IRON-SULFUR PROTEIN NUBPL"/>
    <property type="match status" value="1"/>
</dbReference>
<evidence type="ECO:0000256" key="4">
    <source>
        <dbReference type="ARBA" id="ARBA00023004"/>
    </source>
</evidence>
<keyword evidence="3 6" id="KW-0067">ATP-binding</keyword>
<name>A0A1I1DXR7_BREAD</name>
<dbReference type="EMBL" id="FOKY01000005">
    <property type="protein sequence ID" value="SFB79859.1"/>
    <property type="molecule type" value="Genomic_DNA"/>
</dbReference>
<dbReference type="CDD" id="cd02037">
    <property type="entry name" value="Mrp_NBP35"/>
    <property type="match status" value="1"/>
</dbReference>
<dbReference type="InterPro" id="IPR034904">
    <property type="entry name" value="FSCA_dom_sf"/>
</dbReference>
<dbReference type="RefSeq" id="WP_092318955.1">
    <property type="nucleotide sequence ID" value="NZ_FOKY01000005.1"/>
</dbReference>
<dbReference type="GO" id="GO:0051539">
    <property type="term" value="F:4 iron, 4 sulfur cluster binding"/>
    <property type="evidence" value="ECO:0007669"/>
    <property type="project" value="TreeGrafter"/>
</dbReference>
<gene>
    <name evidence="7" type="ORF">SAMN02745150_00843</name>
</gene>
<keyword evidence="4 6" id="KW-0408">Iron</keyword>
<dbReference type="Pfam" id="PF10609">
    <property type="entry name" value="ParA"/>
    <property type="match status" value="1"/>
</dbReference>
<proteinExistence type="inferred from homology"/>
<dbReference type="InterPro" id="IPR027417">
    <property type="entry name" value="P-loop_NTPase"/>
</dbReference>
<dbReference type="OrthoDB" id="9809679at2"/>
<dbReference type="PANTHER" id="PTHR42961:SF2">
    <property type="entry name" value="IRON-SULFUR PROTEIN NUBPL"/>
    <property type="match status" value="1"/>
</dbReference>
<keyword evidence="2 6" id="KW-0547">Nucleotide-binding</keyword>
<dbReference type="Gene3D" id="3.40.50.300">
    <property type="entry name" value="P-loop containing nucleotide triphosphate hydrolases"/>
    <property type="match status" value="1"/>
</dbReference>
<evidence type="ECO:0000256" key="5">
    <source>
        <dbReference type="ARBA" id="ARBA00023014"/>
    </source>
</evidence>
<comment type="similarity">
    <text evidence="6">Belongs to the Mrp/NBP35 ATP-binding proteins family.</text>
</comment>